<sequence length="179" mass="20859">MLRLVIPESENWNNENEEFVYTRGGTIYLEHSLVSISKWEAKWKKPFLSNNNKTPDEIVDYISCMSLKGDISELIGALSSDNMSEINDYISDSMTATWFSEDNEKTSSSEQITSELIYYWMFSSGIPLECEKWHLNRLLTLIRVFSVKNKPPKKMGKNDILSRNRQLNEARRNKFNTRG</sequence>
<proteinExistence type="predicted"/>
<organism evidence="1">
    <name type="scientific">Siphoviridae sp. ctoiA13</name>
    <dbReference type="NCBI Taxonomy" id="2826462"/>
    <lineage>
        <taxon>Viruses</taxon>
        <taxon>Duplodnaviria</taxon>
        <taxon>Heunggongvirae</taxon>
        <taxon>Uroviricota</taxon>
        <taxon>Caudoviricetes</taxon>
    </lineage>
</organism>
<name>A0A8S5QYP1_9CAUD</name>
<accession>A0A8S5QYP1</accession>
<protein>
    <submittedName>
        <fullName evidence="1">Uncharacterized protein</fullName>
    </submittedName>
</protein>
<dbReference type="EMBL" id="BK015765">
    <property type="protein sequence ID" value="DAE24026.1"/>
    <property type="molecule type" value="Genomic_DNA"/>
</dbReference>
<reference evidence="1" key="1">
    <citation type="journal article" date="2021" name="Proc. Natl. Acad. Sci. U.S.A.">
        <title>A Catalog of Tens of Thousands of Viruses from Human Metagenomes Reveals Hidden Associations with Chronic Diseases.</title>
        <authorList>
            <person name="Tisza M.J."/>
            <person name="Buck C.B."/>
        </authorList>
    </citation>
    <scope>NUCLEOTIDE SEQUENCE</scope>
    <source>
        <strain evidence="1">CtoiA13</strain>
    </source>
</reference>
<evidence type="ECO:0000313" key="1">
    <source>
        <dbReference type="EMBL" id="DAE24026.1"/>
    </source>
</evidence>